<dbReference type="InterPro" id="IPR050491">
    <property type="entry name" value="AmpC-like"/>
</dbReference>
<sequence length="574" mass="64057">MKNMFKGKIGRLFSTFPIIFGMAAFPVSVNADVAGSLESCTRQVESYDVYEALKVCIEQQREALGIAGITVSVVKNNTPVFLHGFGYADIDQNKLVTQETGFRIASITKTFTAIAVMKLVNEGRISLEDSIYTYLPDYQPKVLPGTDPDIRIRDLLTHHSGISSGWIQSYEPNKPLLDQWREIPLRLSKDYLTWDRRTVHAYNNQAYSLAGLIVERVSGLEWPEYLEQEFFKPLNMQNALSYLPTSREGVAKGYLGSANTSLTESVDLPAGSIIASGNDMARYMQAILDSWLYDSHSILPKSLLKEMASRQNTDVVFDGEMNMGIGFFNISVNGHKVIAHGGDLPPFHSLMLIAPNHNMGVFVSTNDGFGEGYVNELATALLSSLLPQNEDMPDPYFPIGDTIESPLLNGLYVGDDILKVVNGSDGKQYVIAGDFSSEIVAVAPHFYDVVGLDEVYLKTSEKHQGFRLIISGEERSLYFPVSLTHADESFEHFVGTYELKGRESPIAQYVIVDYDAEEQLLYFAYSPEYSPTPLKVLSDTLIKVQGFGRNKGMVFEMIDEHTMYAVGREYRNIN</sequence>
<keyword evidence="3" id="KW-1185">Reference proteome</keyword>
<evidence type="ECO:0000313" key="2">
    <source>
        <dbReference type="EMBL" id="USH03577.1"/>
    </source>
</evidence>
<name>A0ABY4WX63_9GAMM</name>
<dbReference type="PANTHER" id="PTHR46825:SF9">
    <property type="entry name" value="BETA-LACTAMASE-RELATED DOMAIN-CONTAINING PROTEIN"/>
    <property type="match status" value="1"/>
</dbReference>
<dbReference type="InterPro" id="IPR001466">
    <property type="entry name" value="Beta-lactam-related"/>
</dbReference>
<dbReference type="SUPFAM" id="SSF56601">
    <property type="entry name" value="beta-lactamase/transpeptidase-like"/>
    <property type="match status" value="1"/>
</dbReference>
<accession>A0ABY4WX63</accession>
<dbReference type="RefSeq" id="WP_251878682.1">
    <property type="nucleotide sequence ID" value="NZ_CP082275.1"/>
</dbReference>
<feature type="domain" description="Beta-lactamase-related" evidence="1">
    <location>
        <begin position="56"/>
        <end position="382"/>
    </location>
</feature>
<proteinExistence type="predicted"/>
<dbReference type="Proteomes" id="UP001056255">
    <property type="component" value="Chromosome I"/>
</dbReference>
<evidence type="ECO:0000259" key="1">
    <source>
        <dbReference type="Pfam" id="PF00144"/>
    </source>
</evidence>
<dbReference type="Pfam" id="PF00144">
    <property type="entry name" value="Beta-lactamase"/>
    <property type="match status" value="1"/>
</dbReference>
<organism evidence="2 3">
    <name type="scientific">Grimontia kaedaensis</name>
    <dbReference type="NCBI Taxonomy" id="2872157"/>
    <lineage>
        <taxon>Bacteria</taxon>
        <taxon>Pseudomonadati</taxon>
        <taxon>Pseudomonadota</taxon>
        <taxon>Gammaproteobacteria</taxon>
        <taxon>Vibrionales</taxon>
        <taxon>Vibrionaceae</taxon>
        <taxon>Grimontia</taxon>
    </lineage>
</organism>
<dbReference type="PANTHER" id="PTHR46825">
    <property type="entry name" value="D-ALANYL-D-ALANINE-CARBOXYPEPTIDASE/ENDOPEPTIDASE AMPH"/>
    <property type="match status" value="1"/>
</dbReference>
<reference evidence="2" key="1">
    <citation type="submission" date="2021-08" db="EMBL/GenBank/DDBJ databases">
        <authorList>
            <person name="Sakaguchi M."/>
            <person name="Kikuchi T."/>
            <person name="Urbanczyk H."/>
        </authorList>
    </citation>
    <scope>NUCLEOTIDE SEQUENCE</scope>
    <source>
        <strain evidence="2">020920N</strain>
    </source>
</reference>
<gene>
    <name evidence="2" type="ORF">K6Q96_06155</name>
</gene>
<dbReference type="EMBL" id="CP082275">
    <property type="protein sequence ID" value="USH03577.1"/>
    <property type="molecule type" value="Genomic_DNA"/>
</dbReference>
<dbReference type="InterPro" id="IPR012338">
    <property type="entry name" value="Beta-lactam/transpept-like"/>
</dbReference>
<evidence type="ECO:0000313" key="3">
    <source>
        <dbReference type="Proteomes" id="UP001056255"/>
    </source>
</evidence>
<protein>
    <submittedName>
        <fullName evidence="2">Beta-lactamase family protein</fullName>
    </submittedName>
</protein>
<dbReference type="Gene3D" id="3.40.710.10">
    <property type="entry name" value="DD-peptidase/beta-lactamase superfamily"/>
    <property type="match status" value="1"/>
</dbReference>